<evidence type="ECO:0000259" key="3">
    <source>
        <dbReference type="PROSITE" id="PS51186"/>
    </source>
</evidence>
<protein>
    <recommendedName>
        <fullName evidence="3">N-acetyltransferase domain-containing protein</fullName>
    </recommendedName>
</protein>
<dbReference type="InterPro" id="IPR051016">
    <property type="entry name" value="Diverse_Substrate_AcTransf"/>
</dbReference>
<dbReference type="EMBL" id="AQRA01000019">
    <property type="protein sequence ID" value="EZH71349.1"/>
    <property type="molecule type" value="Genomic_DNA"/>
</dbReference>
<keyword evidence="2" id="KW-0012">Acyltransferase</keyword>
<dbReference type="OrthoDB" id="9805924at2"/>
<dbReference type="STRING" id="1317122.ATO12_08140"/>
<sequence>MIQIKNAKPEDSEVLFKLIKGLAMHHHQLQNLKTNPDMLAKALDDNNNKFEVLLAYYQNEIAGYLSYYNNYSIWLGKNYLYVDDVFILEKFRSKKIGKALMNRIKEIGKHLEIDSIRWEVEVDNTRAIKFYTNLGADLYNKGIFKWNISK</sequence>
<dbReference type="InterPro" id="IPR000182">
    <property type="entry name" value="GNAT_dom"/>
</dbReference>
<dbReference type="Proteomes" id="UP000023541">
    <property type="component" value="Unassembled WGS sequence"/>
</dbReference>
<dbReference type="AlphaFoldDB" id="A0A023BN09"/>
<proteinExistence type="predicted"/>
<dbReference type="PROSITE" id="PS51186">
    <property type="entry name" value="GNAT"/>
    <property type="match status" value="1"/>
</dbReference>
<gene>
    <name evidence="4" type="ORF">ATO12_08140</name>
</gene>
<dbReference type="RefSeq" id="WP_034247556.1">
    <property type="nucleotide sequence ID" value="NZ_AQRA01000019.1"/>
</dbReference>
<evidence type="ECO:0000313" key="5">
    <source>
        <dbReference type="Proteomes" id="UP000023541"/>
    </source>
</evidence>
<dbReference type="GO" id="GO:0008080">
    <property type="term" value="F:N-acetyltransferase activity"/>
    <property type="evidence" value="ECO:0007669"/>
    <property type="project" value="UniProtKB-ARBA"/>
</dbReference>
<comment type="caution">
    <text evidence="4">The sequence shown here is derived from an EMBL/GenBank/DDBJ whole genome shotgun (WGS) entry which is preliminary data.</text>
</comment>
<evidence type="ECO:0000256" key="2">
    <source>
        <dbReference type="ARBA" id="ARBA00023315"/>
    </source>
</evidence>
<keyword evidence="5" id="KW-1185">Reference proteome</keyword>
<evidence type="ECO:0000313" key="4">
    <source>
        <dbReference type="EMBL" id="EZH71349.1"/>
    </source>
</evidence>
<dbReference type="Gene3D" id="3.40.630.30">
    <property type="match status" value="1"/>
</dbReference>
<dbReference type="PANTHER" id="PTHR10545:SF29">
    <property type="entry name" value="GH14572P-RELATED"/>
    <property type="match status" value="1"/>
</dbReference>
<dbReference type="InterPro" id="IPR016181">
    <property type="entry name" value="Acyl_CoA_acyltransferase"/>
</dbReference>
<name>A0A023BN09_9FLAO</name>
<dbReference type="SUPFAM" id="SSF55729">
    <property type="entry name" value="Acyl-CoA N-acyltransferases (Nat)"/>
    <property type="match status" value="1"/>
</dbReference>
<reference evidence="4 5" key="1">
    <citation type="submission" date="2014-04" db="EMBL/GenBank/DDBJ databases">
        <title>Aquimarina sp. 22II-S11-z7 Genome Sequencing.</title>
        <authorList>
            <person name="Lai Q."/>
        </authorList>
    </citation>
    <scope>NUCLEOTIDE SEQUENCE [LARGE SCALE GENOMIC DNA]</scope>
    <source>
        <strain evidence="4 5">22II-S11-z7</strain>
    </source>
</reference>
<keyword evidence="1" id="KW-0808">Transferase</keyword>
<dbReference type="CDD" id="cd04301">
    <property type="entry name" value="NAT_SF"/>
    <property type="match status" value="1"/>
</dbReference>
<dbReference type="Pfam" id="PF00583">
    <property type="entry name" value="Acetyltransf_1"/>
    <property type="match status" value="1"/>
</dbReference>
<feature type="domain" description="N-acetyltransferase" evidence="3">
    <location>
        <begin position="2"/>
        <end position="150"/>
    </location>
</feature>
<accession>A0A023BN09</accession>
<dbReference type="eggNOG" id="COG0456">
    <property type="taxonomic scope" value="Bacteria"/>
</dbReference>
<organism evidence="4 5">
    <name type="scientific">Aquimarina atlantica</name>
    <dbReference type="NCBI Taxonomy" id="1317122"/>
    <lineage>
        <taxon>Bacteria</taxon>
        <taxon>Pseudomonadati</taxon>
        <taxon>Bacteroidota</taxon>
        <taxon>Flavobacteriia</taxon>
        <taxon>Flavobacteriales</taxon>
        <taxon>Flavobacteriaceae</taxon>
        <taxon>Aquimarina</taxon>
    </lineage>
</organism>
<dbReference type="PANTHER" id="PTHR10545">
    <property type="entry name" value="DIAMINE N-ACETYLTRANSFERASE"/>
    <property type="match status" value="1"/>
</dbReference>
<evidence type="ECO:0000256" key="1">
    <source>
        <dbReference type="ARBA" id="ARBA00022679"/>
    </source>
</evidence>